<dbReference type="InterPro" id="IPR036426">
    <property type="entry name" value="Bulb-type_lectin_dom_sf"/>
</dbReference>
<evidence type="ECO:0000256" key="1">
    <source>
        <dbReference type="ARBA" id="ARBA00012513"/>
    </source>
</evidence>
<dbReference type="InterPro" id="IPR001480">
    <property type="entry name" value="Bulb-type_lectin_dom"/>
</dbReference>
<evidence type="ECO:0000259" key="16">
    <source>
        <dbReference type="PROSITE" id="PS50011"/>
    </source>
</evidence>
<evidence type="ECO:0000256" key="3">
    <source>
        <dbReference type="ARBA" id="ARBA00022553"/>
    </source>
</evidence>
<dbReference type="Gramene" id="KCW63294">
    <property type="protein sequence ID" value="KCW63294"/>
    <property type="gene ID" value="EUGRSUZ_G00929"/>
</dbReference>
<feature type="domain" description="Protein kinase" evidence="16">
    <location>
        <begin position="318"/>
        <end position="602"/>
    </location>
</feature>
<dbReference type="SMART" id="SM00220">
    <property type="entry name" value="S_TKc"/>
    <property type="match status" value="1"/>
</dbReference>
<dbReference type="FunFam" id="1.10.510.10:FF:001023">
    <property type="entry name" value="Os07g0541700 protein"/>
    <property type="match status" value="1"/>
</dbReference>
<evidence type="ECO:0000256" key="15">
    <source>
        <dbReference type="SAM" id="SignalP"/>
    </source>
</evidence>
<dbReference type="EC" id="2.7.11.1" evidence="1"/>
<keyword evidence="5 15" id="KW-0732">Signal</keyword>
<evidence type="ECO:0000256" key="2">
    <source>
        <dbReference type="ARBA" id="ARBA00022527"/>
    </source>
</evidence>
<feature type="signal peptide" evidence="15">
    <location>
        <begin position="1"/>
        <end position="24"/>
    </location>
</feature>
<dbReference type="FunFam" id="3.50.4.10:FF:000002">
    <property type="entry name" value="G-type lectin S-receptor-like serine/threonine-protein kinase"/>
    <property type="match status" value="1"/>
</dbReference>
<evidence type="ECO:0000256" key="7">
    <source>
        <dbReference type="ARBA" id="ARBA00022777"/>
    </source>
</evidence>
<comment type="catalytic activity">
    <reaction evidence="12">
        <text>L-threonyl-[protein] + ATP = O-phospho-L-threonyl-[protein] + ADP + H(+)</text>
        <dbReference type="Rhea" id="RHEA:46608"/>
        <dbReference type="Rhea" id="RHEA-COMP:11060"/>
        <dbReference type="Rhea" id="RHEA-COMP:11605"/>
        <dbReference type="ChEBI" id="CHEBI:15378"/>
        <dbReference type="ChEBI" id="CHEBI:30013"/>
        <dbReference type="ChEBI" id="CHEBI:30616"/>
        <dbReference type="ChEBI" id="CHEBI:61977"/>
        <dbReference type="ChEBI" id="CHEBI:456216"/>
        <dbReference type="EC" id="2.7.11.1"/>
    </reaction>
</comment>
<dbReference type="GO" id="GO:0004674">
    <property type="term" value="F:protein serine/threonine kinase activity"/>
    <property type="evidence" value="ECO:0007669"/>
    <property type="project" value="UniProtKB-KW"/>
</dbReference>
<dbReference type="CDD" id="cd01098">
    <property type="entry name" value="PAN_AP_plant"/>
    <property type="match status" value="1"/>
</dbReference>
<gene>
    <name evidence="19" type="ORF">EUGRSUZ_G00929</name>
</gene>
<keyword evidence="3" id="KW-0597">Phosphoprotein</keyword>
<dbReference type="EMBL" id="KK198759">
    <property type="protein sequence ID" value="KCW63294.1"/>
    <property type="molecule type" value="Genomic_DNA"/>
</dbReference>
<keyword evidence="14" id="KW-0472">Membrane</keyword>
<dbReference type="SMART" id="SM00108">
    <property type="entry name" value="B_lectin"/>
    <property type="match status" value="1"/>
</dbReference>
<evidence type="ECO:0000256" key="5">
    <source>
        <dbReference type="ARBA" id="ARBA00022729"/>
    </source>
</evidence>
<dbReference type="PROSITE" id="PS50948">
    <property type="entry name" value="PAN"/>
    <property type="match status" value="1"/>
</dbReference>
<dbReference type="Pfam" id="PF00069">
    <property type="entry name" value="Pkinase"/>
    <property type="match status" value="1"/>
</dbReference>
<evidence type="ECO:0000256" key="11">
    <source>
        <dbReference type="ARBA" id="ARBA00023180"/>
    </source>
</evidence>
<dbReference type="InterPro" id="IPR003609">
    <property type="entry name" value="Pan_app"/>
</dbReference>
<dbReference type="PROSITE" id="PS50011">
    <property type="entry name" value="PROTEIN_KINASE_DOM"/>
    <property type="match status" value="1"/>
</dbReference>
<dbReference type="InterPro" id="IPR000858">
    <property type="entry name" value="S_locus_glycoprot_dom"/>
</dbReference>
<dbReference type="InterPro" id="IPR000719">
    <property type="entry name" value="Prot_kinase_dom"/>
</dbReference>
<feature type="domain" description="Bulb-type lectin" evidence="17">
    <location>
        <begin position="25"/>
        <end position="146"/>
    </location>
</feature>
<reference evidence="19" key="1">
    <citation type="submission" date="2013-07" db="EMBL/GenBank/DDBJ databases">
        <title>The genome of Eucalyptus grandis.</title>
        <authorList>
            <person name="Schmutz J."/>
            <person name="Hayes R."/>
            <person name="Myburg A."/>
            <person name="Tuskan G."/>
            <person name="Grattapaglia D."/>
            <person name="Rokhsar D.S."/>
        </authorList>
    </citation>
    <scope>NUCLEOTIDE SEQUENCE</scope>
    <source>
        <tissue evidence="19">Leaf extractions</tissue>
    </source>
</reference>
<keyword evidence="9" id="KW-1015">Disulfide bond</keyword>
<evidence type="ECO:0000256" key="8">
    <source>
        <dbReference type="ARBA" id="ARBA00022840"/>
    </source>
</evidence>
<dbReference type="SMART" id="SM00473">
    <property type="entry name" value="PAN_AP"/>
    <property type="match status" value="1"/>
</dbReference>
<dbReference type="InterPro" id="IPR011009">
    <property type="entry name" value="Kinase-like_dom_sf"/>
</dbReference>
<evidence type="ECO:0000256" key="9">
    <source>
        <dbReference type="ARBA" id="ARBA00023157"/>
    </source>
</evidence>
<keyword evidence="2" id="KW-0723">Serine/threonine-protein kinase</keyword>
<proteinExistence type="predicted"/>
<keyword evidence="10" id="KW-0675">Receptor</keyword>
<dbReference type="PANTHER" id="PTHR32444">
    <property type="entry name" value="BULB-TYPE LECTIN DOMAIN-CONTAINING PROTEIN"/>
    <property type="match status" value="1"/>
</dbReference>
<name>A0A059BB75_EUCGR</name>
<dbReference type="Gene3D" id="2.90.10.10">
    <property type="entry name" value="Bulb-type lectin domain"/>
    <property type="match status" value="1"/>
</dbReference>
<keyword evidence="14" id="KW-1133">Transmembrane helix</keyword>
<evidence type="ECO:0000256" key="12">
    <source>
        <dbReference type="ARBA" id="ARBA00047899"/>
    </source>
</evidence>
<dbReference type="GO" id="GO:0005524">
    <property type="term" value="F:ATP binding"/>
    <property type="evidence" value="ECO:0007669"/>
    <property type="project" value="UniProtKB-KW"/>
</dbReference>
<keyword evidence="7" id="KW-0418">Kinase</keyword>
<sequence length="602" mass="67453">MESCLPFFLHSFCFTSLVLQISYALDSISAGQNITDGQTILSASQNFELGFFSLGSTKNRYVGIWYKKISAGTVIWVANRENPLNDSSGVLKLTPQGVLTLLNRTNGIVWSANALRPAQNPIARLLDSANFIVKGGNNNDFDDAIWQSFDYPCNSFLAGMKFGIDRQKGLDRYFTSWKSADDPSPGDFTYRLDSSGYPQMILRNRSKVQFRTGPWNGIRFSGVPQLRPNPIYAFGFVFNQNEIYYYYNILNSSITSMLFLKENGSIQRSTWVDQNPRVLYTPTQTDDCDTYAFCGANGNCDIASLPKCVCLTGFVPKFPIDWGFWDWSSGCVRRTEPDCQGGDKFLKITEVKLPDTRFSWFDKNINLQECEYICLGNCSCTAYSNLDIRGQGSGCLLWFGDLMDIRQFNENGQDIYVRMAASEVGGSSSRITGTRKSTGIIVSIVLFVVFLLGITVIYMKYKRAGKIVALSRQSHTSGLLYLHRDSRLRIIHRDLKAENILLDIEMNAKISDFGLARSFGGNESEANTKRVVGTFGYMSPEYAIHGLYSVKSDVFSFGVLVLEIVSGKRNRGFNHPDNPLSLLGHVSVKIFQISVYLSSVSF</sequence>
<dbReference type="CDD" id="cd00028">
    <property type="entry name" value="B_lectin"/>
    <property type="match status" value="1"/>
</dbReference>
<dbReference type="Pfam" id="PF08276">
    <property type="entry name" value="PAN_2"/>
    <property type="match status" value="1"/>
</dbReference>
<dbReference type="PROSITE" id="PS50927">
    <property type="entry name" value="BULB_LECTIN"/>
    <property type="match status" value="1"/>
</dbReference>
<dbReference type="FunFam" id="2.90.10.10:FF:000004">
    <property type="entry name" value="G-type lectin S-receptor-like serine/threonine-protein kinase"/>
    <property type="match status" value="1"/>
</dbReference>
<evidence type="ECO:0000259" key="17">
    <source>
        <dbReference type="PROSITE" id="PS50927"/>
    </source>
</evidence>
<evidence type="ECO:0000313" key="19">
    <source>
        <dbReference type="EMBL" id="KCW63294.1"/>
    </source>
</evidence>
<keyword evidence="11" id="KW-0325">Glycoprotein</keyword>
<keyword evidence="4" id="KW-0808">Transferase</keyword>
<protein>
    <recommendedName>
        <fullName evidence="1">non-specific serine/threonine protein kinase</fullName>
        <ecNumber evidence="1">2.7.11.1</ecNumber>
    </recommendedName>
</protein>
<evidence type="ECO:0000256" key="14">
    <source>
        <dbReference type="SAM" id="Phobius"/>
    </source>
</evidence>
<organism evidence="19">
    <name type="scientific">Eucalyptus grandis</name>
    <name type="common">Flooded gum</name>
    <dbReference type="NCBI Taxonomy" id="71139"/>
    <lineage>
        <taxon>Eukaryota</taxon>
        <taxon>Viridiplantae</taxon>
        <taxon>Streptophyta</taxon>
        <taxon>Embryophyta</taxon>
        <taxon>Tracheophyta</taxon>
        <taxon>Spermatophyta</taxon>
        <taxon>Magnoliopsida</taxon>
        <taxon>eudicotyledons</taxon>
        <taxon>Gunneridae</taxon>
        <taxon>Pentapetalae</taxon>
        <taxon>rosids</taxon>
        <taxon>malvids</taxon>
        <taxon>Myrtales</taxon>
        <taxon>Myrtaceae</taxon>
        <taxon>Myrtoideae</taxon>
        <taxon>Eucalypteae</taxon>
        <taxon>Eucalyptus</taxon>
    </lineage>
</organism>
<dbReference type="PANTHER" id="PTHR32444:SF235">
    <property type="entry name" value="OS01G0783900 PROTEIN"/>
    <property type="match status" value="1"/>
</dbReference>
<evidence type="ECO:0000256" key="6">
    <source>
        <dbReference type="ARBA" id="ARBA00022741"/>
    </source>
</evidence>
<dbReference type="PROSITE" id="PS00108">
    <property type="entry name" value="PROTEIN_KINASE_ST"/>
    <property type="match status" value="1"/>
</dbReference>
<dbReference type="Pfam" id="PF01453">
    <property type="entry name" value="B_lectin"/>
    <property type="match status" value="1"/>
</dbReference>
<dbReference type="AlphaFoldDB" id="A0A059BB75"/>
<dbReference type="Gene3D" id="1.10.510.10">
    <property type="entry name" value="Transferase(Phosphotransferase) domain 1"/>
    <property type="match status" value="1"/>
</dbReference>
<dbReference type="GO" id="GO:0048544">
    <property type="term" value="P:recognition of pollen"/>
    <property type="evidence" value="ECO:0007669"/>
    <property type="project" value="InterPro"/>
</dbReference>
<dbReference type="Pfam" id="PF00954">
    <property type="entry name" value="S_locus_glycop"/>
    <property type="match status" value="1"/>
</dbReference>
<feature type="chain" id="PRO_5001574120" description="non-specific serine/threonine protein kinase" evidence="15">
    <location>
        <begin position="25"/>
        <end position="602"/>
    </location>
</feature>
<keyword evidence="14" id="KW-0812">Transmembrane</keyword>
<dbReference type="SUPFAM" id="SSF56112">
    <property type="entry name" value="Protein kinase-like (PK-like)"/>
    <property type="match status" value="1"/>
</dbReference>
<comment type="catalytic activity">
    <reaction evidence="13">
        <text>L-seryl-[protein] + ATP = O-phospho-L-seryl-[protein] + ADP + H(+)</text>
        <dbReference type="Rhea" id="RHEA:17989"/>
        <dbReference type="Rhea" id="RHEA-COMP:9863"/>
        <dbReference type="Rhea" id="RHEA-COMP:11604"/>
        <dbReference type="ChEBI" id="CHEBI:15378"/>
        <dbReference type="ChEBI" id="CHEBI:29999"/>
        <dbReference type="ChEBI" id="CHEBI:30616"/>
        <dbReference type="ChEBI" id="CHEBI:83421"/>
        <dbReference type="ChEBI" id="CHEBI:456216"/>
        <dbReference type="EC" id="2.7.11.1"/>
    </reaction>
</comment>
<dbReference type="InterPro" id="IPR008271">
    <property type="entry name" value="Ser/Thr_kinase_AS"/>
</dbReference>
<keyword evidence="8" id="KW-0067">ATP-binding</keyword>
<feature type="domain" description="Apple" evidence="18">
    <location>
        <begin position="339"/>
        <end position="420"/>
    </location>
</feature>
<dbReference type="SUPFAM" id="SSF51110">
    <property type="entry name" value="alpha-D-mannose-specific plant lectins"/>
    <property type="match status" value="1"/>
</dbReference>
<dbReference type="Gene3D" id="3.50.4.10">
    <property type="entry name" value="Hepatocyte Growth Factor"/>
    <property type="match status" value="1"/>
</dbReference>
<keyword evidence="6" id="KW-0547">Nucleotide-binding</keyword>
<evidence type="ECO:0000256" key="4">
    <source>
        <dbReference type="ARBA" id="ARBA00022679"/>
    </source>
</evidence>
<evidence type="ECO:0000256" key="13">
    <source>
        <dbReference type="ARBA" id="ARBA00048679"/>
    </source>
</evidence>
<evidence type="ECO:0000259" key="18">
    <source>
        <dbReference type="PROSITE" id="PS50948"/>
    </source>
</evidence>
<evidence type="ECO:0000256" key="10">
    <source>
        <dbReference type="ARBA" id="ARBA00023170"/>
    </source>
</evidence>
<feature type="transmembrane region" description="Helical" evidence="14">
    <location>
        <begin position="439"/>
        <end position="459"/>
    </location>
</feature>
<accession>A0A059BB75</accession>